<dbReference type="KEGG" id="rhp:LPB142_11520"/>
<dbReference type="EMBL" id="CP017781">
    <property type="protein sequence ID" value="AOZ69872.1"/>
    <property type="molecule type" value="Genomic_DNA"/>
</dbReference>
<keyword evidence="3" id="KW-1185">Reference proteome</keyword>
<evidence type="ECO:0000256" key="1">
    <source>
        <dbReference type="SAM" id="SignalP"/>
    </source>
</evidence>
<gene>
    <name evidence="2" type="ORF">LPB142_11520</name>
</gene>
<keyword evidence="1" id="KW-0732">Signal</keyword>
<evidence type="ECO:0000313" key="2">
    <source>
        <dbReference type="EMBL" id="AOZ69872.1"/>
    </source>
</evidence>
<feature type="chain" id="PRO_5009443541" evidence="1">
    <location>
        <begin position="26"/>
        <end position="173"/>
    </location>
</feature>
<dbReference type="AlphaFoldDB" id="A0A1D9MDE1"/>
<evidence type="ECO:0000313" key="3">
    <source>
        <dbReference type="Proteomes" id="UP000176562"/>
    </source>
</evidence>
<dbReference type="RefSeq" id="WP_068765890.1">
    <property type="nucleotide sequence ID" value="NZ_CP017781.1"/>
</dbReference>
<name>A0A1D9MDE1_9RHOB</name>
<organism evidence="2 3">
    <name type="scientific">Rhodobacter xanthinilyticus</name>
    <dbReference type="NCBI Taxonomy" id="1850250"/>
    <lineage>
        <taxon>Bacteria</taxon>
        <taxon>Pseudomonadati</taxon>
        <taxon>Pseudomonadota</taxon>
        <taxon>Alphaproteobacteria</taxon>
        <taxon>Rhodobacterales</taxon>
        <taxon>Rhodobacter group</taxon>
        <taxon>Rhodobacter</taxon>
    </lineage>
</organism>
<protein>
    <submittedName>
        <fullName evidence="2">Uncharacterized protein</fullName>
    </submittedName>
</protein>
<dbReference type="STRING" id="1850250.LPB142_11520"/>
<accession>A0A1D9MDE1</accession>
<proteinExistence type="predicted"/>
<sequence length="173" mass="18110">MMRKGAARAALPLLGVLILGAPAGAETLEQAYGLGATPPQPEVWLKLGADMSVRARLLDAQGGLAQTARPGEKLHLALEFRAAEGAADRALDLTCAARFYDAEGTASAYQGAAVPCYHGRLADGAADFQPIDFTFVFVNDAEDPLGTAAVVATVRDRATGRGRELAPTYRLGR</sequence>
<feature type="signal peptide" evidence="1">
    <location>
        <begin position="1"/>
        <end position="25"/>
    </location>
</feature>
<reference evidence="2 3" key="1">
    <citation type="submission" date="2016-10" db="EMBL/GenBank/DDBJ databases">
        <title>Rhodobacter sp. LPB0142, isolated from sea water.</title>
        <authorList>
            <person name="Kim E."/>
            <person name="Yi H."/>
        </authorList>
    </citation>
    <scope>NUCLEOTIDE SEQUENCE [LARGE SCALE GENOMIC DNA]</scope>
    <source>
        <strain evidence="2 3">LPB0142</strain>
    </source>
</reference>
<dbReference type="Proteomes" id="UP000176562">
    <property type="component" value="Chromosome"/>
</dbReference>